<accession>A0A318EJV4</accession>
<dbReference type="Proteomes" id="UP000247523">
    <property type="component" value="Unassembled WGS sequence"/>
</dbReference>
<dbReference type="EMBL" id="QICS01000012">
    <property type="protein sequence ID" value="PXV86640.1"/>
    <property type="molecule type" value="Genomic_DNA"/>
</dbReference>
<gene>
    <name evidence="1" type="ORF">C8E03_11217</name>
</gene>
<protein>
    <submittedName>
        <fullName evidence="1">Uncharacterized protein</fullName>
    </submittedName>
</protein>
<evidence type="ECO:0000313" key="1">
    <source>
        <dbReference type="EMBL" id="PXV86640.1"/>
    </source>
</evidence>
<name>A0A318EJV4_9FIRM</name>
<comment type="caution">
    <text evidence="1">The sequence shown here is derived from an EMBL/GenBank/DDBJ whole genome shotgun (WGS) entry which is preliminary data.</text>
</comment>
<proteinExistence type="predicted"/>
<reference evidence="1 2" key="1">
    <citation type="submission" date="2018-05" db="EMBL/GenBank/DDBJ databases">
        <title>Genomic Encyclopedia of Type Strains, Phase IV (KMG-IV): sequencing the most valuable type-strain genomes for metagenomic binning, comparative biology and taxonomic classification.</title>
        <authorList>
            <person name="Goeker M."/>
        </authorList>
    </citation>
    <scope>NUCLEOTIDE SEQUENCE [LARGE SCALE GENOMIC DNA]</scope>
    <source>
        <strain evidence="1 2">DSM 28816</strain>
    </source>
</reference>
<dbReference type="AlphaFoldDB" id="A0A318EJV4"/>
<evidence type="ECO:0000313" key="2">
    <source>
        <dbReference type="Proteomes" id="UP000247523"/>
    </source>
</evidence>
<organism evidence="1 2">
    <name type="scientific">Lachnotalea glycerini</name>
    <dbReference type="NCBI Taxonomy" id="1763509"/>
    <lineage>
        <taxon>Bacteria</taxon>
        <taxon>Bacillati</taxon>
        <taxon>Bacillota</taxon>
        <taxon>Clostridia</taxon>
        <taxon>Lachnospirales</taxon>
        <taxon>Lachnospiraceae</taxon>
        <taxon>Lachnotalea</taxon>
    </lineage>
</organism>
<sequence length="38" mass="4196">MNLSFIENVTDNVFNKANASVNLKGEAYAFYLIIGINS</sequence>